<evidence type="ECO:0000313" key="1">
    <source>
        <dbReference type="EMBL" id="SDF78344.1"/>
    </source>
</evidence>
<sequence length="29" mass="3306">MAYDYTIELIETALTYPGCIAAAHERMEE</sequence>
<reference evidence="1 2" key="1">
    <citation type="submission" date="2016-10" db="EMBL/GenBank/DDBJ databases">
        <authorList>
            <person name="de Groot N.N."/>
        </authorList>
    </citation>
    <scope>NUCLEOTIDE SEQUENCE [LARGE SCALE GENOMIC DNA]</scope>
    <source>
        <strain evidence="1 2">47C3B</strain>
    </source>
</reference>
<protein>
    <submittedName>
        <fullName evidence="1">Uncharacterized protein</fullName>
    </submittedName>
</protein>
<evidence type="ECO:0000313" key="2">
    <source>
        <dbReference type="Proteomes" id="UP000199072"/>
    </source>
</evidence>
<gene>
    <name evidence="1" type="ORF">SAMN05216464_13030</name>
</gene>
<keyword evidence="2" id="KW-1185">Reference proteome</keyword>
<dbReference type="AlphaFoldDB" id="A0A1G7NWG9"/>
<name>A0A1G7NWG9_9SPHI</name>
<dbReference type="Proteomes" id="UP000199072">
    <property type="component" value="Unassembled WGS sequence"/>
</dbReference>
<proteinExistence type="predicted"/>
<organism evidence="1 2">
    <name type="scientific">Mucilaginibacter pineti</name>
    <dbReference type="NCBI Taxonomy" id="1391627"/>
    <lineage>
        <taxon>Bacteria</taxon>
        <taxon>Pseudomonadati</taxon>
        <taxon>Bacteroidota</taxon>
        <taxon>Sphingobacteriia</taxon>
        <taxon>Sphingobacteriales</taxon>
        <taxon>Sphingobacteriaceae</taxon>
        <taxon>Mucilaginibacter</taxon>
    </lineage>
</organism>
<accession>A0A1G7NWG9</accession>
<dbReference type="EMBL" id="FNAI01000030">
    <property type="protein sequence ID" value="SDF78344.1"/>
    <property type="molecule type" value="Genomic_DNA"/>
</dbReference>